<dbReference type="RefSeq" id="WP_251800410.1">
    <property type="nucleotide sequence ID" value="NZ_JAMQOL010000034.1"/>
</dbReference>
<gene>
    <name evidence="2" type="ORF">LXN57_23890</name>
</gene>
<dbReference type="Pfam" id="PF00903">
    <property type="entry name" value="Glyoxalase"/>
    <property type="match status" value="1"/>
</dbReference>
<protein>
    <submittedName>
        <fullName evidence="2">VOC family protein</fullName>
    </submittedName>
</protein>
<name>A0ABT0Y434_9ACTN</name>
<keyword evidence="3" id="KW-1185">Reference proteome</keyword>
<dbReference type="SUPFAM" id="SSF54593">
    <property type="entry name" value="Glyoxalase/Bleomycin resistance protein/Dihydroxybiphenyl dioxygenase"/>
    <property type="match status" value="1"/>
</dbReference>
<dbReference type="CDD" id="cd06587">
    <property type="entry name" value="VOC"/>
    <property type="match status" value="1"/>
</dbReference>
<dbReference type="PROSITE" id="PS51819">
    <property type="entry name" value="VOC"/>
    <property type="match status" value="1"/>
</dbReference>
<evidence type="ECO:0000313" key="3">
    <source>
        <dbReference type="Proteomes" id="UP001523216"/>
    </source>
</evidence>
<accession>A0ABT0Y434</accession>
<evidence type="ECO:0000259" key="1">
    <source>
        <dbReference type="PROSITE" id="PS51819"/>
    </source>
</evidence>
<feature type="domain" description="VOC" evidence="1">
    <location>
        <begin position="18"/>
        <end position="169"/>
    </location>
</feature>
<sequence length="169" mass="18630">MSHHSAEPKPFHISHNTGFHHINVFAFDIDKTIAFYEQAFGFRLVFRWQGVDGVRDGAHHFYNPLEGAHLDMGDGQILELVPVPNAAPKDENTASFNHVGLRIPDLDEVYAQALAAGAEPYPIQGADGTVWDGITTITLKAKAPFERSFVARAAHVRGPNGEIIELFES</sequence>
<dbReference type="InterPro" id="IPR004360">
    <property type="entry name" value="Glyas_Fos-R_dOase_dom"/>
</dbReference>
<dbReference type="InterPro" id="IPR029068">
    <property type="entry name" value="Glyas_Bleomycin-R_OHBP_Dase"/>
</dbReference>
<dbReference type="Gene3D" id="3.10.180.10">
    <property type="entry name" value="2,3-Dihydroxybiphenyl 1,2-Dioxygenase, domain 1"/>
    <property type="match status" value="1"/>
</dbReference>
<comment type="caution">
    <text evidence="2">The sequence shown here is derived from an EMBL/GenBank/DDBJ whole genome shotgun (WGS) entry which is preliminary data.</text>
</comment>
<organism evidence="2 3">
    <name type="scientific">Paractinoplanes hotanensis</name>
    <dbReference type="NCBI Taxonomy" id="2906497"/>
    <lineage>
        <taxon>Bacteria</taxon>
        <taxon>Bacillati</taxon>
        <taxon>Actinomycetota</taxon>
        <taxon>Actinomycetes</taxon>
        <taxon>Micromonosporales</taxon>
        <taxon>Micromonosporaceae</taxon>
        <taxon>Paractinoplanes</taxon>
    </lineage>
</organism>
<evidence type="ECO:0000313" key="2">
    <source>
        <dbReference type="EMBL" id="MCM4080625.1"/>
    </source>
</evidence>
<proteinExistence type="predicted"/>
<dbReference type="InterPro" id="IPR037523">
    <property type="entry name" value="VOC_core"/>
</dbReference>
<reference evidence="2 3" key="1">
    <citation type="submission" date="2022-06" db="EMBL/GenBank/DDBJ databases">
        <title>Actinoplanes abujensis sp. nov., isolated from Nigerian arid soil.</title>
        <authorList>
            <person name="Ding P."/>
        </authorList>
    </citation>
    <scope>NUCLEOTIDE SEQUENCE [LARGE SCALE GENOMIC DNA]</scope>
    <source>
        <strain evidence="3">TRM88002</strain>
    </source>
</reference>
<dbReference type="Proteomes" id="UP001523216">
    <property type="component" value="Unassembled WGS sequence"/>
</dbReference>
<dbReference type="EMBL" id="JAMQOL010000034">
    <property type="protein sequence ID" value="MCM4080625.1"/>
    <property type="molecule type" value="Genomic_DNA"/>
</dbReference>